<reference evidence="8" key="1">
    <citation type="submission" date="2021-10" db="EMBL/GenBank/DDBJ databases">
        <title>The complete genome sequence of Leeia sp. TBRC 13508.</title>
        <authorList>
            <person name="Charoenyingcharoen P."/>
            <person name="Yukphan P."/>
        </authorList>
    </citation>
    <scope>NUCLEOTIDE SEQUENCE</scope>
    <source>
        <strain evidence="8">TBRC 13508</strain>
    </source>
</reference>
<comment type="subcellular location">
    <subcellularLocation>
        <location evidence="1">Cell membrane</location>
        <topology evidence="1">Multi-pass membrane protein</topology>
    </subcellularLocation>
</comment>
<dbReference type="InterPro" id="IPR051258">
    <property type="entry name" value="Diverse_Substrate_Transporter"/>
</dbReference>
<evidence type="ECO:0000313" key="8">
    <source>
        <dbReference type="EMBL" id="MCB6184244.1"/>
    </source>
</evidence>
<gene>
    <name evidence="8" type="ORF">LIN78_11885</name>
</gene>
<dbReference type="InterPro" id="IPR037185">
    <property type="entry name" value="EmrE-like"/>
</dbReference>
<evidence type="ECO:0000313" key="9">
    <source>
        <dbReference type="Proteomes" id="UP001165395"/>
    </source>
</evidence>
<evidence type="ECO:0000256" key="2">
    <source>
        <dbReference type="ARBA" id="ARBA00022475"/>
    </source>
</evidence>
<feature type="transmembrane region" description="Helical" evidence="6">
    <location>
        <begin position="178"/>
        <end position="198"/>
    </location>
</feature>
<protein>
    <submittedName>
        <fullName evidence="8">DMT family transporter</fullName>
    </submittedName>
</protein>
<keyword evidence="9" id="KW-1185">Reference proteome</keyword>
<dbReference type="PANTHER" id="PTHR42920:SF5">
    <property type="entry name" value="EAMA DOMAIN-CONTAINING PROTEIN"/>
    <property type="match status" value="1"/>
</dbReference>
<evidence type="ECO:0000256" key="3">
    <source>
        <dbReference type="ARBA" id="ARBA00022692"/>
    </source>
</evidence>
<proteinExistence type="predicted"/>
<keyword evidence="2" id="KW-1003">Cell membrane</keyword>
<dbReference type="EMBL" id="JAJBZT010000006">
    <property type="protein sequence ID" value="MCB6184244.1"/>
    <property type="molecule type" value="Genomic_DNA"/>
</dbReference>
<dbReference type="InterPro" id="IPR000620">
    <property type="entry name" value="EamA_dom"/>
</dbReference>
<evidence type="ECO:0000256" key="4">
    <source>
        <dbReference type="ARBA" id="ARBA00022989"/>
    </source>
</evidence>
<keyword evidence="5 6" id="KW-0472">Membrane</keyword>
<feature type="transmembrane region" description="Helical" evidence="6">
    <location>
        <begin position="37"/>
        <end position="57"/>
    </location>
</feature>
<evidence type="ECO:0000259" key="7">
    <source>
        <dbReference type="Pfam" id="PF00892"/>
    </source>
</evidence>
<keyword evidence="3 6" id="KW-0812">Transmembrane</keyword>
<feature type="domain" description="EamA" evidence="7">
    <location>
        <begin position="9"/>
        <end position="139"/>
    </location>
</feature>
<keyword evidence="4 6" id="KW-1133">Transmembrane helix</keyword>
<dbReference type="SUPFAM" id="SSF103481">
    <property type="entry name" value="Multidrug resistance efflux transporter EmrE"/>
    <property type="match status" value="2"/>
</dbReference>
<feature type="transmembrane region" description="Helical" evidence="6">
    <location>
        <begin position="96"/>
        <end position="116"/>
    </location>
</feature>
<feature type="transmembrane region" description="Helical" evidence="6">
    <location>
        <begin position="147"/>
        <end position="166"/>
    </location>
</feature>
<dbReference type="Proteomes" id="UP001165395">
    <property type="component" value="Unassembled WGS sequence"/>
</dbReference>
<feature type="transmembrane region" description="Helical" evidence="6">
    <location>
        <begin position="239"/>
        <end position="259"/>
    </location>
</feature>
<feature type="transmembrane region" description="Helical" evidence="6">
    <location>
        <begin position="210"/>
        <end position="227"/>
    </location>
</feature>
<organism evidence="8 9">
    <name type="scientific">Leeia speluncae</name>
    <dbReference type="NCBI Taxonomy" id="2884804"/>
    <lineage>
        <taxon>Bacteria</taxon>
        <taxon>Pseudomonadati</taxon>
        <taxon>Pseudomonadota</taxon>
        <taxon>Betaproteobacteria</taxon>
        <taxon>Neisseriales</taxon>
        <taxon>Leeiaceae</taxon>
        <taxon>Leeia</taxon>
    </lineage>
</organism>
<feature type="transmembrane region" description="Helical" evidence="6">
    <location>
        <begin position="69"/>
        <end position="90"/>
    </location>
</feature>
<dbReference type="RefSeq" id="WP_227181056.1">
    <property type="nucleotide sequence ID" value="NZ_JAJBZT010000006.1"/>
</dbReference>
<evidence type="ECO:0000256" key="1">
    <source>
        <dbReference type="ARBA" id="ARBA00004651"/>
    </source>
</evidence>
<evidence type="ECO:0000256" key="5">
    <source>
        <dbReference type="ARBA" id="ARBA00023136"/>
    </source>
</evidence>
<comment type="caution">
    <text evidence="8">The sequence shown here is derived from an EMBL/GenBank/DDBJ whole genome shotgun (WGS) entry which is preliminary data.</text>
</comment>
<sequence length="285" mass="30851">MSHKHSIEADLLMILVTLIAAAGWIFSLKTMEVMPPLLFLGVRFLIAGIVVGSFGWKQFATLSKTQLKFSFLIGGIMSLAMMCWMVGLYHATHVGVGAFITSLGMVIAPILGMMMFKTKLSTLNWVAAAIAAVGLGCLSLSRGISLSFSDTLFLASAFGFAIQFNLNSHYAKGMPVTCLTGIQLALTGLVSLICGSFTETYPAHFGHETLLWLLASILVATSLRFFLQIKAQGMTPVKHAALIMTLEPVWTSLLAAWWLHDKMNGTQVFGCVLIFVALLVGRLGR</sequence>
<dbReference type="PANTHER" id="PTHR42920">
    <property type="entry name" value="OS03G0707200 PROTEIN-RELATED"/>
    <property type="match status" value="1"/>
</dbReference>
<dbReference type="Pfam" id="PF00892">
    <property type="entry name" value="EamA"/>
    <property type="match status" value="2"/>
</dbReference>
<feature type="transmembrane region" description="Helical" evidence="6">
    <location>
        <begin position="12"/>
        <end position="31"/>
    </location>
</feature>
<feature type="domain" description="EamA" evidence="7">
    <location>
        <begin position="150"/>
        <end position="280"/>
    </location>
</feature>
<evidence type="ECO:0000256" key="6">
    <source>
        <dbReference type="SAM" id="Phobius"/>
    </source>
</evidence>
<accession>A0ABS8D7R0</accession>
<name>A0ABS8D7R0_9NEIS</name>
<feature type="transmembrane region" description="Helical" evidence="6">
    <location>
        <begin position="123"/>
        <end position="141"/>
    </location>
</feature>
<feature type="transmembrane region" description="Helical" evidence="6">
    <location>
        <begin position="265"/>
        <end position="284"/>
    </location>
</feature>